<sequence>MHSLEVFKPSIEKIITSISHIFDVDAAVIDQDGKLVVSTHRYLKHKGQSVHVPSIEEVLTNGRYLVDKPGYMDTCSGCRFNTHCPAKMEVLNCINLEDHPIGVVALTSFTKEGQNRLSKRLDKYQQILQEVTEIIVTIVKQERQITRPVAIPVRLPSYNSLKGTSQVIVELKHKIDKIKDSSSTVLITGETGTGKGHLAKAIHETSNRATFPFVAVNCASIPENLFESELFGYEDGAFTGAKKGGKPGKFELAEGGTLFLDEIGDMPMQMQPKLLQVLQESTIERIGATRSIPTNVRIIAATNHNLEELVAQKKFRADLYYRLHVIPLTVPPLRERESDIEELAFAFLQKGRMKAGRDIFGFSSETIAVLQTYTWPGNVRELENVVEYALHMETKDEITVLSLPDRLLKHKVNHEQAMKTTLTDVQAETIRAALNKHGYDGKGKTEAAKELGIGIRTLYRKLNLHGIKEPKP</sequence>
<keyword evidence="1" id="KW-0547">Nucleotide-binding</keyword>
<dbReference type="Proteomes" id="UP000051063">
    <property type="component" value="Unassembled WGS sequence"/>
</dbReference>
<dbReference type="InterPro" id="IPR025943">
    <property type="entry name" value="Sigma_54_int_dom_ATP-bd_2"/>
</dbReference>
<name>A0ABR5NDU7_BRECH</name>
<keyword evidence="4" id="KW-0238">DNA-binding</keyword>
<evidence type="ECO:0000313" key="8">
    <source>
        <dbReference type="Proteomes" id="UP000051063"/>
    </source>
</evidence>
<dbReference type="PROSITE" id="PS00688">
    <property type="entry name" value="SIGMA54_INTERACT_3"/>
    <property type="match status" value="1"/>
</dbReference>
<dbReference type="InterPro" id="IPR025944">
    <property type="entry name" value="Sigma_54_int_dom_CS"/>
</dbReference>
<dbReference type="CDD" id="cd00009">
    <property type="entry name" value="AAA"/>
    <property type="match status" value="1"/>
</dbReference>
<evidence type="ECO:0000259" key="6">
    <source>
        <dbReference type="PROSITE" id="PS50045"/>
    </source>
</evidence>
<feature type="domain" description="Sigma-54 factor interaction" evidence="6">
    <location>
        <begin position="161"/>
        <end position="391"/>
    </location>
</feature>
<evidence type="ECO:0000256" key="4">
    <source>
        <dbReference type="ARBA" id="ARBA00023125"/>
    </source>
</evidence>
<keyword evidence="2" id="KW-0067">ATP-binding</keyword>
<dbReference type="InterPro" id="IPR002197">
    <property type="entry name" value="HTH_Fis"/>
</dbReference>
<dbReference type="PROSITE" id="PS00676">
    <property type="entry name" value="SIGMA54_INTERACT_2"/>
    <property type="match status" value="1"/>
</dbReference>
<dbReference type="Pfam" id="PF00158">
    <property type="entry name" value="Sigma54_activat"/>
    <property type="match status" value="1"/>
</dbReference>
<gene>
    <name evidence="7" type="ORF">AN963_08420</name>
</gene>
<dbReference type="PROSITE" id="PS50045">
    <property type="entry name" value="SIGMA54_INTERACT_4"/>
    <property type="match status" value="1"/>
</dbReference>
<dbReference type="InterPro" id="IPR009057">
    <property type="entry name" value="Homeodomain-like_sf"/>
</dbReference>
<dbReference type="InterPro" id="IPR003593">
    <property type="entry name" value="AAA+_ATPase"/>
</dbReference>
<keyword evidence="5" id="KW-0804">Transcription</keyword>
<dbReference type="Pfam" id="PF25601">
    <property type="entry name" value="AAA_lid_14"/>
    <property type="match status" value="1"/>
</dbReference>
<dbReference type="SUPFAM" id="SSF46689">
    <property type="entry name" value="Homeodomain-like"/>
    <property type="match status" value="1"/>
</dbReference>
<keyword evidence="3" id="KW-0805">Transcription regulation</keyword>
<evidence type="ECO:0000313" key="7">
    <source>
        <dbReference type="EMBL" id="KQL49728.1"/>
    </source>
</evidence>
<dbReference type="PANTHER" id="PTHR32071:SF57">
    <property type="entry name" value="C4-DICARBOXYLATE TRANSPORT TRANSCRIPTIONAL REGULATORY PROTEIN DCTD"/>
    <property type="match status" value="1"/>
</dbReference>
<organism evidence="7 8">
    <name type="scientific">Brevibacillus choshinensis</name>
    <dbReference type="NCBI Taxonomy" id="54911"/>
    <lineage>
        <taxon>Bacteria</taxon>
        <taxon>Bacillati</taxon>
        <taxon>Bacillota</taxon>
        <taxon>Bacilli</taxon>
        <taxon>Bacillales</taxon>
        <taxon>Paenibacillaceae</taxon>
        <taxon>Brevibacillus</taxon>
    </lineage>
</organism>
<accession>A0ABR5NDU7</accession>
<dbReference type="InterPro" id="IPR058031">
    <property type="entry name" value="AAA_lid_NorR"/>
</dbReference>
<dbReference type="RefSeq" id="WP_055744044.1">
    <property type="nucleotide sequence ID" value="NZ_LJJB01000007.1"/>
</dbReference>
<dbReference type="EMBL" id="LJJB01000007">
    <property type="protein sequence ID" value="KQL49728.1"/>
    <property type="molecule type" value="Genomic_DNA"/>
</dbReference>
<reference evidence="7 8" key="1">
    <citation type="submission" date="2015-09" db="EMBL/GenBank/DDBJ databases">
        <title>Genome sequencing project for genomic taxonomy and phylogenomics of Bacillus-like bacteria.</title>
        <authorList>
            <person name="Liu B."/>
            <person name="Wang J."/>
            <person name="Zhu Y."/>
            <person name="Liu G."/>
            <person name="Chen Q."/>
            <person name="Chen Z."/>
            <person name="Lan J."/>
            <person name="Che J."/>
            <person name="Ge C."/>
            <person name="Shi H."/>
            <person name="Pan Z."/>
            <person name="Liu X."/>
        </authorList>
    </citation>
    <scope>NUCLEOTIDE SEQUENCE [LARGE SCALE GENOMIC DNA]</scope>
    <source>
        <strain evidence="7 8">DSM 8552</strain>
    </source>
</reference>
<dbReference type="PROSITE" id="PS00675">
    <property type="entry name" value="SIGMA54_INTERACT_1"/>
    <property type="match status" value="1"/>
</dbReference>
<evidence type="ECO:0000256" key="3">
    <source>
        <dbReference type="ARBA" id="ARBA00023015"/>
    </source>
</evidence>
<dbReference type="PANTHER" id="PTHR32071">
    <property type="entry name" value="TRANSCRIPTIONAL REGULATORY PROTEIN"/>
    <property type="match status" value="1"/>
</dbReference>
<dbReference type="InterPro" id="IPR027417">
    <property type="entry name" value="P-loop_NTPase"/>
</dbReference>
<proteinExistence type="predicted"/>
<evidence type="ECO:0000256" key="2">
    <source>
        <dbReference type="ARBA" id="ARBA00022840"/>
    </source>
</evidence>
<dbReference type="Pfam" id="PF02954">
    <property type="entry name" value="HTH_8"/>
    <property type="match status" value="1"/>
</dbReference>
<evidence type="ECO:0000256" key="1">
    <source>
        <dbReference type="ARBA" id="ARBA00022741"/>
    </source>
</evidence>
<evidence type="ECO:0000256" key="5">
    <source>
        <dbReference type="ARBA" id="ARBA00023163"/>
    </source>
</evidence>
<comment type="caution">
    <text evidence="7">The sequence shown here is derived from an EMBL/GenBank/DDBJ whole genome shotgun (WGS) entry which is preliminary data.</text>
</comment>
<dbReference type="InterPro" id="IPR025662">
    <property type="entry name" value="Sigma_54_int_dom_ATP-bd_1"/>
</dbReference>
<dbReference type="Gene3D" id="1.10.10.60">
    <property type="entry name" value="Homeodomain-like"/>
    <property type="match status" value="1"/>
</dbReference>
<dbReference type="Gene3D" id="3.40.50.300">
    <property type="entry name" value="P-loop containing nucleotide triphosphate hydrolases"/>
    <property type="match status" value="1"/>
</dbReference>
<keyword evidence="8" id="KW-1185">Reference proteome</keyword>
<dbReference type="Gene3D" id="1.10.8.60">
    <property type="match status" value="1"/>
</dbReference>
<dbReference type="InterPro" id="IPR002078">
    <property type="entry name" value="Sigma_54_int"/>
</dbReference>
<protein>
    <recommendedName>
        <fullName evidence="6">Sigma-54 factor interaction domain-containing protein</fullName>
    </recommendedName>
</protein>
<dbReference type="SMART" id="SM00382">
    <property type="entry name" value="AAA"/>
    <property type="match status" value="1"/>
</dbReference>
<dbReference type="SUPFAM" id="SSF52540">
    <property type="entry name" value="P-loop containing nucleoside triphosphate hydrolases"/>
    <property type="match status" value="1"/>
</dbReference>